<keyword evidence="2" id="KW-0012">Acyltransferase</keyword>
<evidence type="ECO:0000256" key="2">
    <source>
        <dbReference type="ARBA" id="ARBA00023315"/>
    </source>
</evidence>
<name>A0A919MQ95_9ACTN</name>
<dbReference type="AlphaFoldDB" id="A0A919MQ95"/>
<evidence type="ECO:0000313" key="5">
    <source>
        <dbReference type="Proteomes" id="UP000636960"/>
    </source>
</evidence>
<dbReference type="EMBL" id="BOMV01000038">
    <property type="protein sequence ID" value="GIE95916.1"/>
    <property type="molecule type" value="Genomic_DNA"/>
</dbReference>
<dbReference type="Pfam" id="PF00583">
    <property type="entry name" value="Acetyltransf_1"/>
    <property type="match status" value="1"/>
</dbReference>
<keyword evidence="1" id="KW-0808">Transferase</keyword>
<dbReference type="CDD" id="cd04301">
    <property type="entry name" value="NAT_SF"/>
    <property type="match status" value="1"/>
</dbReference>
<dbReference type="RefSeq" id="WP_203782206.1">
    <property type="nucleotide sequence ID" value="NZ_BOMV01000038.1"/>
</dbReference>
<reference evidence="4" key="1">
    <citation type="submission" date="2021-01" db="EMBL/GenBank/DDBJ databases">
        <title>Whole genome shotgun sequence of Actinoplanes rishiriensis NBRC 108556.</title>
        <authorList>
            <person name="Komaki H."/>
            <person name="Tamura T."/>
        </authorList>
    </citation>
    <scope>NUCLEOTIDE SEQUENCE</scope>
    <source>
        <strain evidence="4">NBRC 108556</strain>
    </source>
</reference>
<dbReference type="PANTHER" id="PTHR43877">
    <property type="entry name" value="AMINOALKYLPHOSPHONATE N-ACETYLTRANSFERASE-RELATED-RELATED"/>
    <property type="match status" value="1"/>
</dbReference>
<keyword evidence="5" id="KW-1185">Reference proteome</keyword>
<evidence type="ECO:0000259" key="3">
    <source>
        <dbReference type="PROSITE" id="PS51186"/>
    </source>
</evidence>
<dbReference type="InterPro" id="IPR050832">
    <property type="entry name" value="Bact_Acetyltransf"/>
</dbReference>
<sequence>MSVALRTGNDVDLPEVGALHYRSRSAAYAEILSAETLGRLTGDALSAWWVERWKWERETHRLTVAEAAGRLVGFTYVGPSELPGAAELYAIHVDPGLVGTGVGRLLMGNALDQLATLGGDRAVLWVLEANGRARRFYDRGGWAPDGGTRVEAVSGEPVPQLRYAHPL</sequence>
<organism evidence="4 5">
    <name type="scientific">Paractinoplanes rishiriensis</name>
    <dbReference type="NCBI Taxonomy" id="1050105"/>
    <lineage>
        <taxon>Bacteria</taxon>
        <taxon>Bacillati</taxon>
        <taxon>Actinomycetota</taxon>
        <taxon>Actinomycetes</taxon>
        <taxon>Micromonosporales</taxon>
        <taxon>Micromonosporaceae</taxon>
        <taxon>Paractinoplanes</taxon>
    </lineage>
</organism>
<feature type="domain" description="N-acetyltransferase" evidence="3">
    <location>
        <begin position="3"/>
        <end position="167"/>
    </location>
</feature>
<comment type="caution">
    <text evidence="4">The sequence shown here is derived from an EMBL/GenBank/DDBJ whole genome shotgun (WGS) entry which is preliminary data.</text>
</comment>
<evidence type="ECO:0000313" key="4">
    <source>
        <dbReference type="EMBL" id="GIE95916.1"/>
    </source>
</evidence>
<dbReference type="InterPro" id="IPR016181">
    <property type="entry name" value="Acyl_CoA_acyltransferase"/>
</dbReference>
<dbReference type="Gene3D" id="3.40.630.30">
    <property type="match status" value="1"/>
</dbReference>
<proteinExistence type="predicted"/>
<dbReference type="Proteomes" id="UP000636960">
    <property type="component" value="Unassembled WGS sequence"/>
</dbReference>
<dbReference type="GO" id="GO:0016747">
    <property type="term" value="F:acyltransferase activity, transferring groups other than amino-acyl groups"/>
    <property type="evidence" value="ECO:0007669"/>
    <property type="project" value="InterPro"/>
</dbReference>
<gene>
    <name evidence="4" type="ORF">Ari01nite_33810</name>
</gene>
<dbReference type="InterPro" id="IPR000182">
    <property type="entry name" value="GNAT_dom"/>
</dbReference>
<evidence type="ECO:0000256" key="1">
    <source>
        <dbReference type="ARBA" id="ARBA00022679"/>
    </source>
</evidence>
<protein>
    <submittedName>
        <fullName evidence="4">N-acetyltransferase</fullName>
    </submittedName>
</protein>
<accession>A0A919MQ95</accession>
<dbReference type="SUPFAM" id="SSF55729">
    <property type="entry name" value="Acyl-CoA N-acyltransferases (Nat)"/>
    <property type="match status" value="1"/>
</dbReference>
<dbReference type="PROSITE" id="PS51186">
    <property type="entry name" value="GNAT"/>
    <property type="match status" value="1"/>
</dbReference>